<reference evidence="2 3" key="1">
    <citation type="submission" date="2017-09" db="EMBL/GenBank/DDBJ databases">
        <title>Large-scale bioinformatics analysis of Bacillus genomes uncovers conserved roles of natural products in bacterial physiology.</title>
        <authorList>
            <consortium name="Agbiome Team Llc"/>
            <person name="Bleich R.M."/>
            <person name="Kirk G.J."/>
            <person name="Santa Maria K.C."/>
            <person name="Allen S.E."/>
            <person name="Farag S."/>
            <person name="Shank E.A."/>
            <person name="Bowers A."/>
        </authorList>
    </citation>
    <scope>NUCLEOTIDE SEQUENCE [LARGE SCALE GENOMIC DNA]</scope>
    <source>
        <strain evidence="2 3">AFS003229</strain>
    </source>
</reference>
<organism evidence="2 3">
    <name type="scientific">Peribacillus butanolivorans</name>
    <dbReference type="NCBI Taxonomy" id="421767"/>
    <lineage>
        <taxon>Bacteria</taxon>
        <taxon>Bacillati</taxon>
        <taxon>Bacillota</taxon>
        <taxon>Bacilli</taxon>
        <taxon>Bacillales</taxon>
        <taxon>Bacillaceae</taxon>
        <taxon>Peribacillus</taxon>
    </lineage>
</organism>
<feature type="coiled-coil region" evidence="1">
    <location>
        <begin position="74"/>
        <end position="163"/>
    </location>
</feature>
<keyword evidence="1" id="KW-0175">Coiled coil</keyword>
<dbReference type="RefSeq" id="WP_098174518.1">
    <property type="nucleotide sequence ID" value="NZ_NUEQ01000004.1"/>
</dbReference>
<comment type="caution">
    <text evidence="2">The sequence shown here is derived from an EMBL/GenBank/DDBJ whole genome shotgun (WGS) entry which is preliminary data.</text>
</comment>
<protein>
    <submittedName>
        <fullName evidence="2">Polyhydroxyalkanoate biosynthesis repressor PhaR</fullName>
    </submittedName>
</protein>
<dbReference type="Proteomes" id="UP000220106">
    <property type="component" value="Unassembled WGS sequence"/>
</dbReference>
<evidence type="ECO:0000313" key="3">
    <source>
        <dbReference type="Proteomes" id="UP000220106"/>
    </source>
</evidence>
<gene>
    <name evidence="2" type="ORF">CN689_00845</name>
</gene>
<name>A0AAX0S9M6_9BACI</name>
<evidence type="ECO:0000313" key="2">
    <source>
        <dbReference type="EMBL" id="PEJ37484.1"/>
    </source>
</evidence>
<proteinExistence type="predicted"/>
<dbReference type="EMBL" id="NUEQ01000004">
    <property type="protein sequence ID" value="PEJ37484.1"/>
    <property type="molecule type" value="Genomic_DNA"/>
</dbReference>
<sequence>MVDQKTFDPYDMFKKFSDQWEKQANDFIKGSSNNPEFVSYSRLTSDTQARYLEFFKKNQEFFANQWNVPTKADLSNVAKLAIQTEEKLDSLEEQLWKLQDSVDSSNKEMECITEVSRDIIKLVKQLKKEQTISKKELEEVKQLKSNLQEVKSELAEIHSLKEEILILKELMGKNIDTKAKQEQNLAVTSK</sequence>
<dbReference type="AlphaFoldDB" id="A0AAX0S9M6"/>
<evidence type="ECO:0000256" key="1">
    <source>
        <dbReference type="SAM" id="Coils"/>
    </source>
</evidence>
<accession>A0AAX0S9M6</accession>